<proteinExistence type="predicted"/>
<dbReference type="InterPro" id="IPR016024">
    <property type="entry name" value="ARM-type_fold"/>
</dbReference>
<accession>A0A5J5AY71</accession>
<dbReference type="PANTHER" id="PTHR13500">
    <property type="entry name" value="NUCLEOLAR PRERIBOSOMAL-ASSOCIATED PROTEIN 1"/>
    <property type="match status" value="1"/>
</dbReference>
<dbReference type="GO" id="GO:0000466">
    <property type="term" value="P:maturation of 5.8S rRNA from tricistronic rRNA transcript (SSU-rRNA, 5.8S rRNA, LSU-rRNA)"/>
    <property type="evidence" value="ECO:0007669"/>
    <property type="project" value="TreeGrafter"/>
</dbReference>
<feature type="domain" description="URB1 N-terminal" evidence="1">
    <location>
        <begin position="72"/>
        <end position="300"/>
    </location>
</feature>
<sequence>MEDGNESDFEGEEIPKFVVKVSHEAKLKELLRNITSIELKLCSDASKEYIKLLRGHAGGELLREYIQTSSKCVELLQAWKLRQGKPGLSYIVSLISAILSHPDGKYKPNNKEGNALSKALDKFARLIIEEKLGDLYKELNSKEVKRQNAALLLLASIVRRGSVLASEVGKSFDFKLPIFPNLAEYKRKQFEMKKKHSTRRSFVGFAMSFLEEGKPGLLRWVLQQKEMYSGILRGLGNDDDETVVYVLSTLRDRVLTPESLVPPGLRSVLFGSVTLDQLINISGRENGGLAAEIAHSVLVMAYMDEFPYNLEDHASPTWFAAVSVVANLVSSVGTGLSFDFLDSQPEDPLSFNNLDVQSIIKCISPRPFTRLVINKGLLHSDSLVKHGTLRLVLEVLKLLDSFIGAINSRFSLKLMASLQQDIQNEVRILLPDPQVLFSLLSSLNSHYKSPPLGLKRTADSEILLEHNVNGVKKLKTHTTSEDIDILVSGISFSPDIALPGDSGGVLGMNNVVDLDNGNDLVKAITDIWGLEQCPMPGMALKDLEAYFLSKLLDALKIYHWTMPTVLEGSFDFFKILPSNPLLLPTIVQQSLLSLLTEHIGWSPNCQIPIRTLPLMYKHLHPFINLLMYSPIKGIKDQAHVLAEAAMLSTGAFDKNRWEIGAWFLFLPGYNRDNSFVEEQGIEVFQNLSPSVVSFLCDVVSTVGNNLFKYWDLLRSHIYQLNGDKDVHLDFSPLVICVLEKCLRLLSSESGTFTLPEKSMISLYVCNTIRHLLQTQVESGLLSSLIDLLLSERLGDVYGDFCFLGDVAKLWPEMFSNGLKMVVEMIHGEGRNDDARRKPFQFSSQEEVISSIDIDSIESASVAFSLFLKQLPFYVLFPASVEYGEFSPLSTEELLNLVNGSLLGKTIDMLQYGFALSGDSKKLKKRLKLFDSVCPCTGEHDDLLDCDVNAIDTYSLNQSLNFVNRVIAKISLCRMLLFPEDNKIQSLLKEGDRDIKGMPSEVESSGEDWSRNRFINTLVHTWQFIVKKFPLISADSGEMSNVLIQLQSLPFLEQLARSSFLHRFEDPTTLKFLRKILTSLSEGKFSCILLLQLLVAHSQFAPSIRSVPKSSGCSEVGVIFRPMSSILRSLIIPCTARNALDDKDNPQPSDCFMKQLEVIKLLRILFHFKPNQWDIGSERDIGINSRELLFLLLSSYGATLSEIDLEIYNLMHAIESTDESNSGNIAEMDYLWGSAALRIRKELGTGAGCVN</sequence>
<dbReference type="GO" id="GO:0000463">
    <property type="term" value="P:maturation of LSU-rRNA from tricistronic rRNA transcript (SSU-rRNA, 5.8S rRNA, LSU-rRNA)"/>
    <property type="evidence" value="ECO:0007669"/>
    <property type="project" value="TreeGrafter"/>
</dbReference>
<dbReference type="Pfam" id="PF11707">
    <property type="entry name" value="Npa1"/>
    <property type="match status" value="1"/>
</dbReference>
<dbReference type="AlphaFoldDB" id="A0A5J5AY71"/>
<dbReference type="InterPro" id="IPR021714">
    <property type="entry name" value="URB1_N"/>
</dbReference>
<reference evidence="2 3" key="1">
    <citation type="submission" date="2019-09" db="EMBL/GenBank/DDBJ databases">
        <title>A chromosome-level genome assembly of the Chinese tupelo Nyssa sinensis.</title>
        <authorList>
            <person name="Yang X."/>
            <person name="Kang M."/>
            <person name="Yang Y."/>
            <person name="Xiong H."/>
            <person name="Wang M."/>
            <person name="Zhang Z."/>
            <person name="Wang Z."/>
            <person name="Wu H."/>
            <person name="Ma T."/>
            <person name="Liu J."/>
            <person name="Xi Z."/>
        </authorList>
    </citation>
    <scope>NUCLEOTIDE SEQUENCE [LARGE SCALE GENOMIC DNA]</scope>
    <source>
        <strain evidence="2">J267</strain>
        <tissue evidence="2">Leaf</tissue>
    </source>
</reference>
<dbReference type="Proteomes" id="UP000325577">
    <property type="component" value="Linkage Group LG18"/>
</dbReference>
<name>A0A5J5AY71_9ASTE</name>
<dbReference type="OrthoDB" id="1740835at2759"/>
<dbReference type="PANTHER" id="PTHR13500:SF0">
    <property type="entry name" value="NUCLEOLAR PRE-RIBOSOMAL-ASSOCIATED PROTEIN 1"/>
    <property type="match status" value="1"/>
</dbReference>
<protein>
    <recommendedName>
        <fullName evidence="1">URB1 N-terminal domain-containing protein</fullName>
    </recommendedName>
</protein>
<keyword evidence="3" id="KW-1185">Reference proteome</keyword>
<dbReference type="SUPFAM" id="SSF48371">
    <property type="entry name" value="ARM repeat"/>
    <property type="match status" value="1"/>
</dbReference>
<dbReference type="GO" id="GO:0005730">
    <property type="term" value="C:nucleolus"/>
    <property type="evidence" value="ECO:0007669"/>
    <property type="project" value="TreeGrafter"/>
</dbReference>
<evidence type="ECO:0000259" key="1">
    <source>
        <dbReference type="Pfam" id="PF11707"/>
    </source>
</evidence>
<organism evidence="2 3">
    <name type="scientific">Nyssa sinensis</name>
    <dbReference type="NCBI Taxonomy" id="561372"/>
    <lineage>
        <taxon>Eukaryota</taxon>
        <taxon>Viridiplantae</taxon>
        <taxon>Streptophyta</taxon>
        <taxon>Embryophyta</taxon>
        <taxon>Tracheophyta</taxon>
        <taxon>Spermatophyta</taxon>
        <taxon>Magnoliopsida</taxon>
        <taxon>eudicotyledons</taxon>
        <taxon>Gunneridae</taxon>
        <taxon>Pentapetalae</taxon>
        <taxon>asterids</taxon>
        <taxon>Cornales</taxon>
        <taxon>Nyssaceae</taxon>
        <taxon>Nyssa</taxon>
    </lineage>
</organism>
<evidence type="ECO:0000313" key="3">
    <source>
        <dbReference type="Proteomes" id="UP000325577"/>
    </source>
</evidence>
<dbReference type="InterPro" id="IPR039844">
    <property type="entry name" value="URB1"/>
</dbReference>
<evidence type="ECO:0000313" key="2">
    <source>
        <dbReference type="EMBL" id="KAA8534397.1"/>
    </source>
</evidence>
<dbReference type="EMBL" id="CM018041">
    <property type="protein sequence ID" value="KAA8534397.1"/>
    <property type="molecule type" value="Genomic_DNA"/>
</dbReference>
<gene>
    <name evidence="2" type="ORF">F0562_031914</name>
</gene>